<dbReference type="InterPro" id="IPR014509">
    <property type="entry name" value="YjdF-like"/>
</dbReference>
<accession>A0A2H0R3J7</accession>
<feature type="transmembrane region" description="Helical" evidence="1">
    <location>
        <begin position="5"/>
        <end position="25"/>
    </location>
</feature>
<organism evidence="2 3">
    <name type="scientific">Candidatus Yanofskybacteria bacterium CG10_big_fil_rev_8_21_14_0_10_46_23</name>
    <dbReference type="NCBI Taxonomy" id="1975098"/>
    <lineage>
        <taxon>Bacteria</taxon>
        <taxon>Candidatus Yanofskyibacteriota</taxon>
    </lineage>
</organism>
<gene>
    <name evidence="2" type="ORF">COV31_03030</name>
</gene>
<evidence type="ECO:0000313" key="3">
    <source>
        <dbReference type="Proteomes" id="UP000230232"/>
    </source>
</evidence>
<comment type="caution">
    <text evidence="2">The sequence shown here is derived from an EMBL/GenBank/DDBJ whole genome shotgun (WGS) entry which is preliminary data.</text>
</comment>
<dbReference type="Proteomes" id="UP000230232">
    <property type="component" value="Unassembled WGS sequence"/>
</dbReference>
<keyword evidence="1" id="KW-0472">Membrane</keyword>
<evidence type="ECO:0000313" key="2">
    <source>
        <dbReference type="EMBL" id="PIR41089.1"/>
    </source>
</evidence>
<feature type="transmembrane region" description="Helical" evidence="1">
    <location>
        <begin position="67"/>
        <end position="88"/>
    </location>
</feature>
<proteinExistence type="predicted"/>
<reference evidence="2 3" key="1">
    <citation type="submission" date="2017-09" db="EMBL/GenBank/DDBJ databases">
        <title>Depth-based differentiation of microbial function through sediment-hosted aquifers and enrichment of novel symbionts in the deep terrestrial subsurface.</title>
        <authorList>
            <person name="Probst A.J."/>
            <person name="Ladd B."/>
            <person name="Jarett J.K."/>
            <person name="Geller-Mcgrath D.E."/>
            <person name="Sieber C.M."/>
            <person name="Emerson J.B."/>
            <person name="Anantharaman K."/>
            <person name="Thomas B.C."/>
            <person name="Malmstrom R."/>
            <person name="Stieglmeier M."/>
            <person name="Klingl A."/>
            <person name="Woyke T."/>
            <person name="Ryan C.M."/>
            <person name="Banfield J.F."/>
        </authorList>
    </citation>
    <scope>NUCLEOTIDE SEQUENCE [LARGE SCALE GENOMIC DNA]</scope>
    <source>
        <strain evidence="2">CG10_big_fil_rev_8_21_14_0_10_46_23</strain>
    </source>
</reference>
<keyword evidence="1" id="KW-0812">Transmembrane</keyword>
<sequence>MRLTFVAIIGLALIFSLNVILGWTFGWYLRFDWFDTLLHYLGGLFIALLLLSYYDSEFAKNSQPFQFFALLGMTMGIGVLWEFGEFIASQTLAQPFQNFFQIKAQFIGNLADTIEDLLMDTLGGLTVAGLHLLRRRNPQKR</sequence>
<dbReference type="AlphaFoldDB" id="A0A2H0R3J7"/>
<evidence type="ECO:0008006" key="4">
    <source>
        <dbReference type="Google" id="ProtNLM"/>
    </source>
</evidence>
<keyword evidence="1" id="KW-1133">Transmembrane helix</keyword>
<dbReference type="EMBL" id="PCXO01000012">
    <property type="protein sequence ID" value="PIR41089.1"/>
    <property type="molecule type" value="Genomic_DNA"/>
</dbReference>
<protein>
    <recommendedName>
        <fullName evidence="4">DUF2238 domain-containing protein</fullName>
    </recommendedName>
</protein>
<name>A0A2H0R3J7_9BACT</name>
<evidence type="ECO:0000256" key="1">
    <source>
        <dbReference type="SAM" id="Phobius"/>
    </source>
</evidence>
<dbReference type="Pfam" id="PF09997">
    <property type="entry name" value="DUF2238"/>
    <property type="match status" value="1"/>
</dbReference>
<feature type="transmembrane region" description="Helical" evidence="1">
    <location>
        <begin position="37"/>
        <end position="55"/>
    </location>
</feature>